<sequence>MEKLKFSLSAPEKYASRIVPEPLHAYRSAFMRDRDRIMYSKAFRRLAGKTQVFVVGFDDHVRNRLTHTLEVSQIARTIAQRLKLDEHLTEAIALGHDLGHTPFGHVGERTLNLIMNNCDPLTRDHLDIGKIPIDEDNSLSLFMDKNERGFKHNLQSVRVVVDLELPIVKNETGGLNLTNYTLFGIQAHSKLHWKDCGYNGSGNCYFFPKSSICDNDNKLELGYYEKYQRYMTINSSNKASWSFEAYAVAWADEIAQRHHDIEDAIEGKLLSRSEVIEVINKHFGKVFDEKRQKEFIILKSLVHKSQFVSRLSRFLVDFFVSSIIETTLKNMKRLIDKYDLKKRSDFIQIYSEIPVNEVEDIVSFIELSNNNNNDLWIAHDNFQKELRDIVLNSFSVHRMDGKASYIIRRLFKAYLTNPQQIPDKTIYALFREYRSGKYTFFEQSQVKKMRSELATLKTFATNEDIMLSGQKMSDFRIALLRVLTV</sequence>
<gene>
    <name evidence="3" type="ORF">KL86SPO_31168</name>
</gene>
<dbReference type="EMBL" id="FMJE01000003">
    <property type="protein sequence ID" value="SCM80989.1"/>
    <property type="molecule type" value="Genomic_DNA"/>
</dbReference>
<dbReference type="NCBIfam" id="TIGR01353">
    <property type="entry name" value="dGTP_triPase"/>
    <property type="match status" value="1"/>
</dbReference>
<dbReference type="GO" id="GO:0006203">
    <property type="term" value="P:dGTP catabolic process"/>
    <property type="evidence" value="ECO:0007669"/>
    <property type="project" value="TreeGrafter"/>
</dbReference>
<accession>A0A212LUA7</accession>
<dbReference type="AlphaFoldDB" id="A0A212LUA7"/>
<dbReference type="SMART" id="SM00471">
    <property type="entry name" value="HDc"/>
    <property type="match status" value="1"/>
</dbReference>
<dbReference type="PANTHER" id="PTHR11373:SF43">
    <property type="entry name" value="DEOXYGUANOSINETRIPHOSPHATE TRIPHOSPHOHYDROLASE-LIKE PROTEIN"/>
    <property type="match status" value="1"/>
</dbReference>
<keyword evidence="1 3" id="KW-0378">Hydrolase</keyword>
<dbReference type="InterPro" id="IPR003607">
    <property type="entry name" value="HD/PDEase_dom"/>
</dbReference>
<dbReference type="PROSITE" id="PS51831">
    <property type="entry name" value="HD"/>
    <property type="match status" value="1"/>
</dbReference>
<evidence type="ECO:0000256" key="1">
    <source>
        <dbReference type="ARBA" id="ARBA00022801"/>
    </source>
</evidence>
<evidence type="ECO:0000259" key="2">
    <source>
        <dbReference type="PROSITE" id="PS51831"/>
    </source>
</evidence>
<dbReference type="Pfam" id="PF01966">
    <property type="entry name" value="HD"/>
    <property type="match status" value="1"/>
</dbReference>
<proteinExistence type="predicted"/>
<evidence type="ECO:0000313" key="3">
    <source>
        <dbReference type="EMBL" id="SCM80989.1"/>
    </source>
</evidence>
<dbReference type="InterPro" id="IPR006674">
    <property type="entry name" value="HD_domain"/>
</dbReference>
<name>A0A212LUA7_9FIRM</name>
<reference evidence="3" key="1">
    <citation type="submission" date="2016-08" db="EMBL/GenBank/DDBJ databases">
        <authorList>
            <person name="Seilhamer J.J."/>
        </authorList>
    </citation>
    <scope>NUCLEOTIDE SEQUENCE</scope>
    <source>
        <strain evidence="3">86</strain>
    </source>
</reference>
<dbReference type="InterPro" id="IPR050135">
    <property type="entry name" value="dGTPase-like"/>
</dbReference>
<protein>
    <submittedName>
        <fullName evidence="3">Deoxyguanosinetriphosphate triphosphohydrolase</fullName>
    </submittedName>
</protein>
<organism evidence="3">
    <name type="scientific">uncultured Sporomusa sp</name>
    <dbReference type="NCBI Taxonomy" id="307249"/>
    <lineage>
        <taxon>Bacteria</taxon>
        <taxon>Bacillati</taxon>
        <taxon>Bacillota</taxon>
        <taxon>Negativicutes</taxon>
        <taxon>Selenomonadales</taxon>
        <taxon>Sporomusaceae</taxon>
        <taxon>Sporomusa</taxon>
        <taxon>environmental samples</taxon>
    </lineage>
</organism>
<dbReference type="InterPro" id="IPR006261">
    <property type="entry name" value="dGTPase"/>
</dbReference>
<dbReference type="Gene3D" id="1.10.3210.10">
    <property type="entry name" value="Hypothetical protein af1432"/>
    <property type="match status" value="1"/>
</dbReference>
<dbReference type="CDD" id="cd00077">
    <property type="entry name" value="HDc"/>
    <property type="match status" value="1"/>
</dbReference>
<dbReference type="SUPFAM" id="SSF109604">
    <property type="entry name" value="HD-domain/PDEase-like"/>
    <property type="match status" value="1"/>
</dbReference>
<dbReference type="GO" id="GO:0008832">
    <property type="term" value="F:dGTPase activity"/>
    <property type="evidence" value="ECO:0007669"/>
    <property type="project" value="TreeGrafter"/>
</dbReference>
<feature type="domain" description="HD" evidence="2">
    <location>
        <begin position="64"/>
        <end position="194"/>
    </location>
</feature>
<dbReference type="PANTHER" id="PTHR11373">
    <property type="entry name" value="DEOXYNUCLEOSIDE TRIPHOSPHATE TRIPHOSPHOHYDROLASE"/>
    <property type="match status" value="1"/>
</dbReference>